<organism evidence="3 4">
    <name type="scientific">Deinococcus carri</name>
    <dbReference type="NCBI Taxonomy" id="1211323"/>
    <lineage>
        <taxon>Bacteria</taxon>
        <taxon>Thermotogati</taxon>
        <taxon>Deinococcota</taxon>
        <taxon>Deinococci</taxon>
        <taxon>Deinococcales</taxon>
        <taxon>Deinococcaceae</taxon>
        <taxon>Deinococcus</taxon>
    </lineage>
</organism>
<keyword evidence="1" id="KW-0812">Transmembrane</keyword>
<protein>
    <recommendedName>
        <fullName evidence="2">Phosphatidic acid phosphatase type 2/haloperoxidase domain-containing protein</fullName>
    </recommendedName>
</protein>
<feature type="transmembrane region" description="Helical" evidence="1">
    <location>
        <begin position="128"/>
        <end position="145"/>
    </location>
</feature>
<dbReference type="Gene3D" id="1.20.144.10">
    <property type="entry name" value="Phosphatidic acid phosphatase type 2/haloperoxidase"/>
    <property type="match status" value="1"/>
</dbReference>
<gene>
    <name evidence="3" type="ORF">Dcar01_03753</name>
</gene>
<dbReference type="EMBL" id="BAABRP010000030">
    <property type="protein sequence ID" value="GAA5514989.1"/>
    <property type="molecule type" value="Genomic_DNA"/>
</dbReference>
<evidence type="ECO:0000313" key="3">
    <source>
        <dbReference type="EMBL" id="GAA5514989.1"/>
    </source>
</evidence>
<evidence type="ECO:0000313" key="4">
    <source>
        <dbReference type="Proteomes" id="UP001401887"/>
    </source>
</evidence>
<dbReference type="InterPro" id="IPR000326">
    <property type="entry name" value="PAP2/HPO"/>
</dbReference>
<dbReference type="Proteomes" id="UP001401887">
    <property type="component" value="Unassembled WGS sequence"/>
</dbReference>
<feature type="transmembrane region" description="Helical" evidence="1">
    <location>
        <begin position="201"/>
        <end position="225"/>
    </location>
</feature>
<feature type="transmembrane region" description="Helical" evidence="1">
    <location>
        <begin position="157"/>
        <end position="174"/>
    </location>
</feature>
<keyword evidence="4" id="KW-1185">Reference proteome</keyword>
<feature type="transmembrane region" description="Helical" evidence="1">
    <location>
        <begin position="102"/>
        <end position="122"/>
    </location>
</feature>
<evidence type="ECO:0000259" key="2">
    <source>
        <dbReference type="SMART" id="SM00014"/>
    </source>
</evidence>
<proteinExistence type="predicted"/>
<evidence type="ECO:0000256" key="1">
    <source>
        <dbReference type="SAM" id="Phobius"/>
    </source>
</evidence>
<comment type="caution">
    <text evidence="3">The sequence shown here is derived from an EMBL/GenBank/DDBJ whole genome shotgun (WGS) entry which is preliminary data.</text>
</comment>
<feature type="domain" description="Phosphatidic acid phosphatase type 2/haloperoxidase" evidence="2">
    <location>
        <begin position="31"/>
        <end position="145"/>
    </location>
</feature>
<dbReference type="PANTHER" id="PTHR14969:SF13">
    <property type="entry name" value="AT30094P"/>
    <property type="match status" value="1"/>
</dbReference>
<dbReference type="SMART" id="SM00014">
    <property type="entry name" value="acidPPc"/>
    <property type="match status" value="1"/>
</dbReference>
<accession>A0ABP9WCD8</accession>
<dbReference type="RefSeq" id="WP_345468330.1">
    <property type="nucleotide sequence ID" value="NZ_BAABRP010000030.1"/>
</dbReference>
<name>A0ABP9WCD8_9DEIO</name>
<reference evidence="3 4" key="1">
    <citation type="submission" date="2024-02" db="EMBL/GenBank/DDBJ databases">
        <title>Deinococcus carri NBRC 110142.</title>
        <authorList>
            <person name="Ichikawa N."/>
            <person name="Katano-Makiyama Y."/>
            <person name="Hidaka K."/>
        </authorList>
    </citation>
    <scope>NUCLEOTIDE SEQUENCE [LARGE SCALE GENOMIC DNA]</scope>
    <source>
        <strain evidence="3 4">NBRC 110142</strain>
    </source>
</reference>
<dbReference type="PANTHER" id="PTHR14969">
    <property type="entry name" value="SPHINGOSINE-1-PHOSPHATE PHOSPHOHYDROLASE"/>
    <property type="match status" value="1"/>
</dbReference>
<dbReference type="SUPFAM" id="SSF48317">
    <property type="entry name" value="Acid phosphatase/Vanadium-dependent haloperoxidase"/>
    <property type="match status" value="1"/>
</dbReference>
<dbReference type="Pfam" id="PF01569">
    <property type="entry name" value="PAP2"/>
    <property type="match status" value="1"/>
</dbReference>
<keyword evidence="1" id="KW-0472">Membrane</keyword>
<feature type="transmembrane region" description="Helical" evidence="1">
    <location>
        <begin position="237"/>
        <end position="255"/>
    </location>
</feature>
<sequence>METFWLAVTQLGRDEVFIVVLALYTWLVRPRGGQNLGVAFALSYLVNSALKYGFSLPRPFTENPEVASAAARATAGGPGLPSGHAQMAATLWGGMAAQVGRAGMWGVALVLIALIAVSRLALHVHYPSDVMVGLLLGAAFAWMAVQGHFSQEGALRWVVPLILLAVAAFLPAGTPREYGTGLGLLAGFWFSRPDFAPPRDVAGRIIVGLLGLLIVFAVYFGLGALPQAVKDIGLVRALRYAVLVVVAVEGVPLLLRRWMHRG</sequence>
<dbReference type="InterPro" id="IPR036938">
    <property type="entry name" value="PAP2/HPO_sf"/>
</dbReference>
<keyword evidence="1" id="KW-1133">Transmembrane helix</keyword>